<proteinExistence type="predicted"/>
<sequence>MTTIAQVTLHDRWLTVDSTIALPDGPVRLGDVRHAAEMVSWTGVPGRLPWQAIMVVCNAAGWKPSGEPWGWLPRDEDPADRDVLEVPVEPVGALAPGLIL</sequence>
<accession>A0ABY5WAY6</accession>
<organism evidence="1 2">
    <name type="scientific">Dactylosporangium fulvum</name>
    <dbReference type="NCBI Taxonomy" id="53359"/>
    <lineage>
        <taxon>Bacteria</taxon>
        <taxon>Bacillati</taxon>
        <taxon>Actinomycetota</taxon>
        <taxon>Actinomycetes</taxon>
        <taxon>Micromonosporales</taxon>
        <taxon>Micromonosporaceae</taxon>
        <taxon>Dactylosporangium</taxon>
    </lineage>
</organism>
<evidence type="ECO:0000313" key="2">
    <source>
        <dbReference type="Proteomes" id="UP001059617"/>
    </source>
</evidence>
<dbReference type="RefSeq" id="WP_259864190.1">
    <property type="nucleotide sequence ID" value="NZ_BAAAST010000130.1"/>
</dbReference>
<dbReference type="Proteomes" id="UP001059617">
    <property type="component" value="Chromosome"/>
</dbReference>
<gene>
    <name evidence="1" type="ORF">Dfulv_17065</name>
</gene>
<evidence type="ECO:0000313" key="1">
    <source>
        <dbReference type="EMBL" id="UWP85858.1"/>
    </source>
</evidence>
<dbReference type="EMBL" id="CP073720">
    <property type="protein sequence ID" value="UWP85858.1"/>
    <property type="molecule type" value="Genomic_DNA"/>
</dbReference>
<reference evidence="1" key="1">
    <citation type="submission" date="2021-04" db="EMBL/GenBank/DDBJ databases">
        <authorList>
            <person name="Hartkoorn R.C."/>
            <person name="Beaudoing E."/>
            <person name="Hot D."/>
        </authorList>
    </citation>
    <scope>NUCLEOTIDE SEQUENCE</scope>
    <source>
        <strain evidence="1">NRRL B-16292</strain>
    </source>
</reference>
<name>A0ABY5WAY6_9ACTN</name>
<keyword evidence="2" id="KW-1185">Reference proteome</keyword>
<protein>
    <submittedName>
        <fullName evidence="1">Uncharacterized protein</fullName>
    </submittedName>
</protein>
<reference evidence="1" key="2">
    <citation type="submission" date="2022-09" db="EMBL/GenBank/DDBJ databases">
        <title>Biosynthetic gene clusters of Dactylosporangioum fulvum.</title>
        <authorList>
            <person name="Caradec T."/>
        </authorList>
    </citation>
    <scope>NUCLEOTIDE SEQUENCE</scope>
    <source>
        <strain evidence="1">NRRL B-16292</strain>
    </source>
</reference>